<dbReference type="InterPro" id="IPR049900">
    <property type="entry name" value="PKS_mFAS_DH"/>
</dbReference>
<dbReference type="InterPro" id="IPR049552">
    <property type="entry name" value="PKS_DH_N"/>
</dbReference>
<keyword evidence="4" id="KW-0012">Acyltransferase</keyword>
<dbReference type="InterPro" id="IPR014030">
    <property type="entry name" value="Ketoacyl_synth_N"/>
</dbReference>
<dbReference type="InterPro" id="IPR055123">
    <property type="entry name" value="SpnB-like_Rossmann"/>
</dbReference>
<dbReference type="SUPFAM" id="SSF51735">
    <property type="entry name" value="NAD(P)-binding Rossmann-fold domains"/>
    <property type="match status" value="6"/>
</dbReference>
<dbReference type="Pfam" id="PF00109">
    <property type="entry name" value="ketoacyl-synt"/>
    <property type="match status" value="4"/>
</dbReference>
<evidence type="ECO:0000256" key="4">
    <source>
        <dbReference type="ARBA" id="ARBA00023315"/>
    </source>
</evidence>
<feature type="domain" description="Carrier" evidence="7">
    <location>
        <begin position="855"/>
        <end position="930"/>
    </location>
</feature>
<dbReference type="InterPro" id="IPR020807">
    <property type="entry name" value="PKS_DH"/>
</dbReference>
<dbReference type="InterPro" id="IPR014043">
    <property type="entry name" value="Acyl_transferase_dom"/>
</dbReference>
<dbReference type="InterPro" id="IPR020841">
    <property type="entry name" value="PKS_Beta-ketoAc_synthase_dom"/>
</dbReference>
<dbReference type="InterPro" id="IPR016039">
    <property type="entry name" value="Thiolase-like"/>
</dbReference>
<evidence type="ECO:0000313" key="10">
    <source>
        <dbReference type="EMBL" id="WUI85231.1"/>
    </source>
</evidence>
<dbReference type="InterPro" id="IPR041618">
    <property type="entry name" value="PKS_DE"/>
</dbReference>
<dbReference type="Pfam" id="PF02801">
    <property type="entry name" value="Ketoacyl-synt_C"/>
    <property type="match status" value="4"/>
</dbReference>
<dbReference type="PROSITE" id="PS52004">
    <property type="entry name" value="KS3_2"/>
    <property type="match status" value="4"/>
</dbReference>
<dbReference type="InterPro" id="IPR032821">
    <property type="entry name" value="PKS_assoc"/>
</dbReference>
<dbReference type="SUPFAM" id="SSF55048">
    <property type="entry name" value="Probable ACP-binding domain of malonyl-CoA ACP transacylase"/>
    <property type="match status" value="4"/>
</dbReference>
<reference evidence="10 11" key="1">
    <citation type="submission" date="2022-10" db="EMBL/GenBank/DDBJ databases">
        <title>The complete genomes of actinobacterial strains from the NBC collection.</title>
        <authorList>
            <person name="Joergensen T.S."/>
            <person name="Alvarez Arevalo M."/>
            <person name="Sterndorff E.B."/>
            <person name="Faurdal D."/>
            <person name="Vuksanovic O."/>
            <person name="Mourched A.-S."/>
            <person name="Charusanti P."/>
            <person name="Shaw S."/>
            <person name="Blin K."/>
            <person name="Weber T."/>
        </authorList>
    </citation>
    <scope>NUCLEOTIDE SEQUENCE [LARGE SCALE GENOMIC DNA]</scope>
    <source>
        <strain evidence="10 11">NBC_00396</strain>
    </source>
</reference>
<dbReference type="SUPFAM" id="SSF53901">
    <property type="entry name" value="Thiolase-like"/>
    <property type="match status" value="4"/>
</dbReference>
<feature type="domain" description="PKS/mFAS DH" evidence="9">
    <location>
        <begin position="3348"/>
        <end position="3619"/>
    </location>
</feature>
<dbReference type="Pfam" id="PF14765">
    <property type="entry name" value="PS-DH"/>
    <property type="match status" value="2"/>
</dbReference>
<dbReference type="PROSITE" id="PS00012">
    <property type="entry name" value="PHOSPHOPANTETHEINE"/>
    <property type="match status" value="3"/>
</dbReference>
<dbReference type="Gene3D" id="1.10.1200.10">
    <property type="entry name" value="ACP-like"/>
    <property type="match status" value="4"/>
</dbReference>
<dbReference type="PROSITE" id="PS50075">
    <property type="entry name" value="CARRIER"/>
    <property type="match status" value="4"/>
</dbReference>
<feature type="domain" description="Ketosynthase family 3 (KS3)" evidence="8">
    <location>
        <begin position="2474"/>
        <end position="2899"/>
    </location>
</feature>
<dbReference type="Gene3D" id="3.30.70.3290">
    <property type="match status" value="4"/>
</dbReference>
<feature type="domain" description="Carrier" evidence="7">
    <location>
        <begin position="5673"/>
        <end position="5748"/>
    </location>
</feature>
<dbReference type="Gene3D" id="3.40.47.10">
    <property type="match status" value="4"/>
</dbReference>
<dbReference type="InterPro" id="IPR057326">
    <property type="entry name" value="KR_dom"/>
</dbReference>
<dbReference type="InterPro" id="IPR020806">
    <property type="entry name" value="PKS_PP-bd"/>
</dbReference>
<evidence type="ECO:0000256" key="5">
    <source>
        <dbReference type="PROSITE-ProRule" id="PRU01363"/>
    </source>
</evidence>
<feature type="region of interest" description="C-terminal hotdog fold" evidence="5">
    <location>
        <begin position="5124"/>
        <end position="5259"/>
    </location>
</feature>
<dbReference type="InterPro" id="IPR050091">
    <property type="entry name" value="PKS_NRPS_Biosynth_Enz"/>
</dbReference>
<feature type="domain" description="Ketosynthase family 3 (KS3)" evidence="8">
    <location>
        <begin position="4131"/>
        <end position="4557"/>
    </location>
</feature>
<dbReference type="InterPro" id="IPR036291">
    <property type="entry name" value="NAD(P)-bd_dom_sf"/>
</dbReference>
<dbReference type="InterPro" id="IPR036736">
    <property type="entry name" value="ACP-like_sf"/>
</dbReference>
<dbReference type="Gene3D" id="3.10.129.110">
    <property type="entry name" value="Polyketide synthase dehydratase"/>
    <property type="match status" value="2"/>
</dbReference>
<accession>A0ABZ1PM81</accession>
<dbReference type="SUPFAM" id="SSF52151">
    <property type="entry name" value="FabD/lysophospholipase-like"/>
    <property type="match status" value="4"/>
</dbReference>
<feature type="domain" description="Ketosynthase family 3 (KS3)" evidence="8">
    <location>
        <begin position="950"/>
        <end position="1376"/>
    </location>
</feature>
<dbReference type="SUPFAM" id="SSF47336">
    <property type="entry name" value="ACP-like"/>
    <property type="match status" value="4"/>
</dbReference>
<dbReference type="SMART" id="SM00823">
    <property type="entry name" value="PKS_PP"/>
    <property type="match status" value="4"/>
</dbReference>
<evidence type="ECO:0000259" key="9">
    <source>
        <dbReference type="PROSITE" id="PS52019"/>
    </source>
</evidence>
<dbReference type="SMART" id="SM01294">
    <property type="entry name" value="PKS_PP_betabranch"/>
    <property type="match status" value="4"/>
</dbReference>
<evidence type="ECO:0000256" key="2">
    <source>
        <dbReference type="ARBA" id="ARBA00022553"/>
    </source>
</evidence>
<keyword evidence="1" id="KW-0596">Phosphopantetheine</keyword>
<feature type="region of interest" description="C-terminal hotdog fold" evidence="5">
    <location>
        <begin position="3481"/>
        <end position="3619"/>
    </location>
</feature>
<evidence type="ECO:0000256" key="1">
    <source>
        <dbReference type="ARBA" id="ARBA00022450"/>
    </source>
</evidence>
<dbReference type="EMBL" id="CP107941">
    <property type="protein sequence ID" value="WUI85231.1"/>
    <property type="molecule type" value="Genomic_DNA"/>
</dbReference>
<dbReference type="Pfam" id="PF21089">
    <property type="entry name" value="PKS_DH_N"/>
    <property type="match status" value="2"/>
</dbReference>
<dbReference type="PANTHER" id="PTHR43775:SF51">
    <property type="entry name" value="INACTIVE PHENOLPHTHIOCEROL SYNTHESIS POLYKETIDE SYNTHASE TYPE I PKS1-RELATED"/>
    <property type="match status" value="1"/>
</dbReference>
<dbReference type="SMART" id="SM00827">
    <property type="entry name" value="PKS_AT"/>
    <property type="match status" value="4"/>
</dbReference>
<dbReference type="InterPro" id="IPR009081">
    <property type="entry name" value="PP-bd_ACP"/>
</dbReference>
<sequence length="5828" mass="605507">MGIACRLPGADDPGAFWRLLADGRDAVTEAPAHRWGSTADRPRGGFLDRVDGFDPGFFGIAPREAATMDPQQRLMLELGWEALEDAGIVPDALAGTRAGVFVGAIGDDYATLLRGLGTDGITPWTLTGTNRGIIANRLSYVLGLRGPSLTVDAAQASSLVAVHLAAESLRDGRCKVALAGGVSLNLVPESTLTAAAFGGLSPDGRCYTFDARANGYVRGEGGVVLTLKLLTDALTDGDQIYGVVRGSAVNNDGGGDSLTTPTSDGQTDVLREAYRQAGVDPSVVQYVELHGTGTRVGDPVEADALGAVLGVASGRRQPLLVGSAKTNVGHLEGAAGVVGLLKTVLALHHRELPPSLNFATPNPQIPFDELRLRVRTTHGAWPETDRPLVAGVSSFGMGGTNCHVVLSSAPAWPSVAGPVAGPAAGGPVAWLLSGRTPAAVRAQAAQLRDTLAQDARPVDVAYSLARHRSDFDHRAAVVGADLATLKERLTALADGESPVQRAGDGPVAFLFAGQGSQRAGMGLDLADTYPVFAVALDDTCAALDVHLDRPLREVIAEGTELDRTVYTQAALFAFEVALFRLVDSFGVTPDYLVGHSIGEIAAAHVAGVLSLPDAAKLVTARGRLMQELPAGGVMVAVQASEADVVPHLTAGVDIAAVNGPRSVVLSGAADPVAAVAAEFEKTKQLRVSHAFHSALMEPMLTEFAAVAETLTYSSPIIPVISNVTGRIAETQDAAYWVRHVREAVRFADGLATLESEGVTTFVEIGPDGVLSAMGAHCVPAGAFVPAQRPDRPQAETFVAALTQLHGRGVPVDWTPSLTGGIRVPLPTYAFQRESYWLSADAAVAPAAPSAARTEDELLDLVRTHAAAVLGHPDPFTLDPTHSFKQLGFDSLTAVELRDRLGAALDLALPATLLYDSPDPVTLARWLHTASDGPRPSAVEQPGQPGRAGADEPIAVVAMACRYPGGITEPDELWHLVSGGGDAITGFPTDRGWDLTALYHPNPGHPGTSYTRSGGFLHDAADFDPGFFGISPREALAMDPQQRLLLQASWEAVERAGIVPGALRGSRTGVFVGATSHEYGARLAEPADGLDGYVLTGSTMSVASGRISYVLGLEGPALTVDTACSSSLVALHLAAQSLRRGECELALAGGATVMAGPGMFVEFSRQRGLAGDGRCKAFGAGADGTGWGEGVGVLVLERLSDAQANGHQILAVIRGSAINQDGASNGLSAPSGPAQQRVIRAALADAGLTPADVDVVEAHGTGTTLGDPIEAQALIATYGADRHGDAPLWLGSLKSNIGHTQAAAGVGGVIKMILALRAEVLPRTLHADEPSPHVDWSAGTVQLLTEPKDWRRSEQPRRAGVSSFGISGTNAHLVLEEAPVATLVLEEAPQADALARPDVRGTVPVLMSARTPQALRRQAARLRDRIGENDTHLADIAYTLNVTRTRFAHRAVVLAEGPDDLRDGLAALADDRSAGNVVTAHPAEPGRIAFVFPGQGSQWLGMAVELAEAEPVFRDHLTACGEALLPYTGWDLLAALRGGDDAPSLDRVDVVQPALWAVMVSLARLWQAAGVRPAAVIGHSQGEVAAAHIAGALTLDDAARIAARRSQAIVALAGRGGMVAVQASAATVEPILARWGGRISMAAVNGPTAVVVAGEPADLDDLEPALAAAGIEAKRIKVDYASHSAHVEVIREDLLDALGGVEPRVAEIPFYSTVYGSRLDTTELGADYWYTNLRRPVRFAETVDVLLSDGYRAFVEASPHPVLVAAVQDSAEQAGVDAAVLRTLRRHDGGPARFRVALAEAYARGLAVDWTDLTPDGSLVALPTYSFEREHFWHRPAVPGSADDPANDPFWATVERGDAAALAADLALAPGTLDEIVPVLAAWRREQRIRAGAAGWRYVVEWKPQPDSPVAADGHWIVAIAGYDPTTTAVLHALGDAGLTLDVVVVAADADRATLAERLAARADGVLSLLAFAEGPLGEGLRRTLTLTQALGDAGADAPLWLVTRGGVDTGPADRVDDPEQALIWGLGRIVALEHADRWGGLVDLPTDVDERAAERLLAAVTGEDDEDQVAIRVDGRYLRRLGHAPRPTRVAGGLRPDGPVLITGGTGALGATVARWLAERGAPHLILLSRRGPDAPGAADLVTELAELGATASVVACDAGDRDALAAVLAEHPVRAVVHAAGLLDDGTVDTLTTDQVDRVLAAKVAAARHLDELTRDRDLSAFVLFSSIAASIGIPGQGNYAPGNAYLDALAEQRRADGLAATSIAWGPWAGGGMAADAAVGDLMQRHGITPMDPQIALAALQQALDDDATTLTVADLDWDRLALALTAGRRRPLIEDLPEVQRAIGAGAVAASGPLAAGGPAESLATALAALPEAARERALIGLVREQAALVLGHAGPDAVDPNRPFRELGFDSLAGVELRNRLRTVTGLRLSTTLVFDHPTPAVLAAHLHDELTGTLPARPTDDPATVRGPDEPIAIVAMACRYPGNVNSPADLWRLLDDGGDAIGGFPVDRGWDLTHLYHPDPDHPGTSTTRHGGFLYDVADFDPTPFGISPREALAMDPQQRLLLETSWEAFERAGIDPATLRGRRAGVYVGLTYQDYASRVRQAPADLEGYLLTGSTASVASGRIAYAFGLDGPAVTVDTACSSSLVALHLAVRALRAGECDLALAGGVAIMSTPHMFVEFSRQRGLAPDGRCKPFSADADGFGSAEGVGMLLVERLSDAQRHGHPVLAVVRGTAVNSDGASNGLTAPNGPAQQRVIRAALADAALAPADIDVVEAHGTGTPLGDPIEAQALGATYGPDRPSQRPLWLGSVKSNLGHTQAAAGVAGIIKMVEAMRHEVLPRTLHAGTPSPHVDWADSPLRLLDTPQPWPADLPRRAAVSSFGISGTNAHVILEAPAAAAAPPDASPTADGEPCGVVPLVLSGQSAEALRAQAGRLADRLTEPGAPSLRDTGWTLATARAAFAHRAVLLTSESDAVGALRELAAGRDHTSIHTDGVRAGGLAFVFSGQGSQRPGMGLELAASFPVFAEAFDAACAELDLHLDRPLREVIAEGDDLDQTLYTQTALFAVEVALFRLVESFGVTPDYLVGHSIGEIAAAHVAGVLSLSDAAKLVAARGRLMQALPAGGVMVAVRATEADVLPLLTNGVSIAAINGPRSVVLSGAADEVTAVAAQFEKSKRLRVSHAFHSVLMEPMLAEFAQVAETLIYSSPRIPVVSNVTGQVAEAQDAAYWVRHVREAVRFADGIATLEGLGVSTFVEIGPDGVLSAMGADCVSDAVFVPVQRSDRDQPTALLTALAQVFVRGVAVDWTPCLTGGRLIDLPTYAFQHQRYWPAATVTGNGDAVDHPLLGGMLTLAGDGDERIFTGRWSRTALPWLGDHQVAGDVVVPGTALLELALAAGAEVGCDQVDDLVLAAPLILGEQRVEIQVRTGAADNSGHRAVTIHASSDGDRWTTHATGTLSTAGRADDTTPTSWPPVGAEAIDTTGLYDALRRRGLDYGPAFRGLRQAWLGTDGAVYAEVELPDSVDGSRYGVHPALLDTALHPLGLGVLGSDDGQARVPFAWSGVTVRAAGAVTARVRLADAGTDAVSVHLTDTVGRTLLTADSLVLRRYAERTASTDGLHHLDWIPVEAPGTSDRTGTEVLRVPATDPTDPVTATHATTAAVLAALRDAVERDTRLAIVTSGAVGCAPGDPVTDLAAAAVWGLVRSAQTENPGRFLLIDTDGDEQLGAVLATGEEQIAIRDGALRAPRLARVTEPAAGHDFGTGTVLVTGAFGTLGRLVTRHLVTRHGVTDLLLLSRRGPDAPEAADLTAELAALGATSTVLACDLADRDALAAVIGSAGSLTGVVHIAGVIDDGVVTALTPERLGAVLRPKVDAAWHLHELTAGHPLTAFVMFSSAAGLLGSPGQANYAAANAFLDALADLRNRAGLPASSLAWGPWAAGMAADLDPDAVQRISRGGLALITPEDGLGLLDAAGQRTAVVPLRLTSGRTAPTTVHPLLRNLVRAGRRGTARAATGDASLVQRLGALRPAEQREALLDLVRTHVASVLGHGSGQAVAPGKAFQETGFDSLAAVELRNGLNAATGLRLPATLVFDHPSPAALAAHLHETLFGADLTGAPEVTAPVRADEPIAIVGMACRYPGGISSPEDLWRLVESGSDAIGDFPADRGWDVDRLYHADPDHPGTSYTRSGGFLADAADFDAPFFGLGPREALATDPQQRLLLETSWEAFERGGIDPATVRGSRTGVFAGVMYHDYVSRLDPDGDAVEGLLGIGNAGSVISGRIAYTFGLEGPAVTVDTACSSSLVALHLAIQAIRSGECTMALAGGVTVMATPGTFIEFSRQRGLSADGRCKSFGAGADGTGWSEGVGMLVVERLSDARRNGHPVLAVIRGSAVNSDGASNGLTAPNGPAQQRVIRAALASAGLGAADVDTVEAHGTGTVLGDPIEAQALLATYGQDRPDDRPLWLGSIKSNMGHTQAAAGVAGIIKMIEAMRHGVLPRTLHADDASPHIDWSAGAVALLTEERPWTVDGRPRRAAVSSFGVSGTNAHVILEAAPEPAPAPRQPHTGPTIWPLTATTTDGVRDQATRLLAHLESHPGLDPADIGHTLSTRGTFPHRAVVLGRDALDAAAEGRTDPGLVTGDVVDGKLAFVFSGQGSQRPGMGLELASSFPLFAEAFDAACEELDRHLDRPIRDVIADDAQALDQTVYTQTALFAVEVALFRLVESFGVTPDYLVGHSIGEIAAAHVSGVLSLPDAAKLVAARGRLMQALPAGGVMVAVRATEAEVLPLLTEGVSVAAINGPRSVVLSGTADEVAAVAAQFEKSKRLRVSHAFHSVLMEPMLAEFAQVAEALTYGQPRIPVVSNVTGQVAETQDAAYWVRHVREAVRFADGIATLEGLGVSTFVEIGPDGVLSAMGADCVSDAVFVPVQRSDRDQPTDLLTALAQVFVRGVAVDWAQCHPGGRLIELPTYAFQHRRYWPAGPAAAVRRDRTGHPLFDTAVTLAEAGGERVLTGHWSVATVPWLADHRVDGALLVPGTALVEAALAAGTGDRLDDLVLAAPLILDEGGAQIQVRVGAATDEGRRPVTIHASTDGTTWTAHATGTLAPTDDAPALPVGRSAAAAPLNVDGLYDELFRRGLDYGPAFQGVRTAWRDTDGTLHADVVLPDEVDTGGYGIHPALLDAALHTLGLGEHTGDGAAKVPFAWSGVTVHQPGATAAQVRLSVGDAVQVTLADAVGDPVVSVAALRLRAYAPPSVLHRLDWTPIDLPDTGDTETVILRIAADGGDPLEATRTATARALSALQSAIADDTRLTVVTAGATGRDVTHLSGAAVWGLVRAAQSEHPGRFTLVDVEPGTGEEEIRAAAAAEQSQIAIGVDGVFTPVLTPYVAGGDEAAGPGTGTVLITGALGGLGPVVAHHLVTRHGVTDLVLLSRQGPDAPGADALVRDLAAAGATATVVACDAADRAALAKVLDGLPDLTGVVHLAGMLDDGVVTALTDERVATVLRPKAEAAWHLHELTRDRHLTAFVLFSSAAGVVGGPGQGNYAAANAFLDALAAYRRRAGLPGTSLAWGPWAAGMAATLAGTDLARMARTGILPMTETQALTAFDLSLGAAEPALVPLRLDPTATPASVPVVLRGLLREAPKRRASRRGPDRTLAEQLASTDPAGRSEAVLNVVLTQVAATIGDGAAHTVDPDLEFTGLGFTSLAAVELRNGLNAATGLSLPATLTFDYPTPRALADHLLSTLAPARTPRLLDELARLEQAFTALLPDEVAELAVRDGVAARLKALTGQWAEVTGAAAPVTETLDEASDDELFAFIDRRLGAS</sequence>
<dbReference type="PROSITE" id="PS52019">
    <property type="entry name" value="PKS_MFAS_DH"/>
    <property type="match status" value="2"/>
</dbReference>
<dbReference type="PROSITE" id="PS00606">
    <property type="entry name" value="KS3_1"/>
    <property type="match status" value="3"/>
</dbReference>
<dbReference type="Pfam" id="PF18369">
    <property type="entry name" value="PKS_DE"/>
    <property type="match status" value="1"/>
</dbReference>
<dbReference type="SMART" id="SM00825">
    <property type="entry name" value="PKS_KS"/>
    <property type="match status" value="4"/>
</dbReference>
<feature type="active site" description="Proton donor; for dehydratase activity" evidence="5">
    <location>
        <position position="3541"/>
    </location>
</feature>
<gene>
    <name evidence="10" type="ORF">OG375_13240</name>
</gene>
<feature type="domain" description="Carrier" evidence="7">
    <location>
        <begin position="4038"/>
        <end position="4113"/>
    </location>
</feature>
<evidence type="ECO:0000259" key="7">
    <source>
        <dbReference type="PROSITE" id="PS50075"/>
    </source>
</evidence>
<dbReference type="PANTHER" id="PTHR43775">
    <property type="entry name" value="FATTY ACID SYNTHASE"/>
    <property type="match status" value="1"/>
</dbReference>
<keyword evidence="2" id="KW-0597">Phosphoprotein</keyword>
<dbReference type="SMART" id="SM00822">
    <property type="entry name" value="PKS_KR"/>
    <property type="match status" value="3"/>
</dbReference>
<feature type="domain" description="Ketosynthase family 3 (KS3)" evidence="8">
    <location>
        <begin position="1"/>
        <end position="408"/>
    </location>
</feature>
<dbReference type="CDD" id="cd08952">
    <property type="entry name" value="KR_1_SDR_x"/>
    <property type="match status" value="1"/>
</dbReference>
<dbReference type="InterPro" id="IPR042104">
    <property type="entry name" value="PKS_dehydratase_sf"/>
</dbReference>
<dbReference type="Pfam" id="PF00698">
    <property type="entry name" value="Acyl_transf_1"/>
    <property type="match status" value="4"/>
</dbReference>
<keyword evidence="3" id="KW-0808">Transferase</keyword>
<dbReference type="InterPro" id="IPR014031">
    <property type="entry name" value="Ketoacyl_synth_C"/>
</dbReference>
<dbReference type="InterPro" id="IPR018201">
    <property type="entry name" value="Ketoacyl_synth_AS"/>
</dbReference>
<feature type="region of interest" description="Disordered" evidence="6">
    <location>
        <begin position="5647"/>
        <end position="5666"/>
    </location>
</feature>
<dbReference type="NCBIfam" id="NF045894">
    <property type="entry name" value="PKS_plus_SDR"/>
    <property type="match status" value="1"/>
</dbReference>
<feature type="compositionally biased region" description="Basic and acidic residues" evidence="6">
    <location>
        <begin position="5647"/>
        <end position="5659"/>
    </location>
</feature>
<dbReference type="Pfam" id="PF16197">
    <property type="entry name" value="KAsynt_C_assoc"/>
    <property type="match status" value="4"/>
</dbReference>
<dbReference type="InterPro" id="IPR016036">
    <property type="entry name" value="Malonyl_transacylase_ACP-bd"/>
</dbReference>
<evidence type="ECO:0000313" key="11">
    <source>
        <dbReference type="Proteomes" id="UP001346877"/>
    </source>
</evidence>
<dbReference type="Gene3D" id="6.10.140.1830">
    <property type="match status" value="1"/>
</dbReference>
<name>A0ABZ1PM81_9ACTN</name>
<dbReference type="Pfam" id="PF08659">
    <property type="entry name" value="KR"/>
    <property type="match status" value="3"/>
</dbReference>
<evidence type="ECO:0000259" key="8">
    <source>
        <dbReference type="PROSITE" id="PS52004"/>
    </source>
</evidence>
<dbReference type="InterPro" id="IPR016035">
    <property type="entry name" value="Acyl_Trfase/lysoPLipase"/>
</dbReference>
<dbReference type="SMART" id="SM00826">
    <property type="entry name" value="PKS_DH"/>
    <property type="match status" value="2"/>
</dbReference>
<evidence type="ECO:0000256" key="3">
    <source>
        <dbReference type="ARBA" id="ARBA00022679"/>
    </source>
</evidence>
<feature type="region of interest" description="N-terminal hotdog fold" evidence="5">
    <location>
        <begin position="3348"/>
        <end position="3469"/>
    </location>
</feature>
<feature type="active site" description="Proton acceptor; for dehydratase activity" evidence="5">
    <location>
        <position position="3381"/>
    </location>
</feature>
<proteinExistence type="predicted"/>
<dbReference type="CDD" id="cd08956">
    <property type="entry name" value="KR_3_FAS_SDR_x"/>
    <property type="match status" value="2"/>
</dbReference>
<dbReference type="InterPro" id="IPR013968">
    <property type="entry name" value="PKS_KR"/>
</dbReference>
<dbReference type="InterPro" id="IPR006162">
    <property type="entry name" value="Ppantetheine_attach_site"/>
</dbReference>
<feature type="active site" description="Proton donor; for dehydratase activity" evidence="5">
    <location>
        <position position="5184"/>
    </location>
</feature>
<feature type="domain" description="PKS/mFAS DH" evidence="9">
    <location>
        <begin position="4996"/>
        <end position="5259"/>
    </location>
</feature>
<dbReference type="RefSeq" id="WP_328375390.1">
    <property type="nucleotide sequence ID" value="NZ_CP107941.1"/>
</dbReference>
<dbReference type="Proteomes" id="UP001346877">
    <property type="component" value="Chromosome"/>
</dbReference>
<dbReference type="InterPro" id="IPR049551">
    <property type="entry name" value="PKS_DH_C"/>
</dbReference>
<keyword evidence="11" id="KW-1185">Reference proteome</keyword>
<dbReference type="Gene3D" id="3.40.50.720">
    <property type="entry name" value="NAD(P)-binding Rossmann-like Domain"/>
    <property type="match status" value="3"/>
</dbReference>
<feature type="domain" description="Carrier" evidence="7">
    <location>
        <begin position="2380"/>
        <end position="2455"/>
    </location>
</feature>
<dbReference type="Gene3D" id="3.40.366.10">
    <property type="entry name" value="Malonyl-Coenzyme A Acyl Carrier Protein, domain 2"/>
    <property type="match status" value="4"/>
</dbReference>
<dbReference type="InterPro" id="IPR001227">
    <property type="entry name" value="Ac_transferase_dom_sf"/>
</dbReference>
<organism evidence="10 11">
    <name type="scientific">Micromonospora zamorensis</name>
    <dbReference type="NCBI Taxonomy" id="709883"/>
    <lineage>
        <taxon>Bacteria</taxon>
        <taxon>Bacillati</taxon>
        <taxon>Actinomycetota</taxon>
        <taxon>Actinomycetes</taxon>
        <taxon>Micromonosporales</taxon>
        <taxon>Micromonosporaceae</taxon>
        <taxon>Micromonospora</taxon>
    </lineage>
</organism>
<dbReference type="Pfam" id="PF22953">
    <property type="entry name" value="SpnB_Rossmann"/>
    <property type="match status" value="1"/>
</dbReference>
<feature type="region of interest" description="N-terminal hotdog fold" evidence="5">
    <location>
        <begin position="4996"/>
        <end position="5114"/>
    </location>
</feature>
<feature type="active site" description="Proton acceptor; for dehydratase activity" evidence="5">
    <location>
        <position position="5029"/>
    </location>
</feature>
<evidence type="ECO:0000256" key="6">
    <source>
        <dbReference type="SAM" id="MobiDB-lite"/>
    </source>
</evidence>
<dbReference type="CDD" id="cd00833">
    <property type="entry name" value="PKS"/>
    <property type="match status" value="4"/>
</dbReference>
<dbReference type="Pfam" id="PF00550">
    <property type="entry name" value="PP-binding"/>
    <property type="match status" value="4"/>
</dbReference>
<protein>
    <submittedName>
        <fullName evidence="10">SDR family NAD(P)-dependent oxidoreductase</fullName>
    </submittedName>
</protein>